<accession>A0ABS6B8B3</accession>
<keyword evidence="3" id="KW-0238">DNA-binding</keyword>
<dbReference type="SUPFAM" id="SSF53850">
    <property type="entry name" value="Periplasmic binding protein-like II"/>
    <property type="match status" value="1"/>
</dbReference>
<dbReference type="Pfam" id="PF03466">
    <property type="entry name" value="LysR_substrate"/>
    <property type="match status" value="1"/>
</dbReference>
<sequence>MVRELDVNRLRVLMEVAHARSIAEAARTLSFTPSALSQQIAKLEAELGTRLLERHPTGVTPTPVGAVLVEHAERVIGELRQARTALDAALAIQPQRLALGSFSTATQLLVPAALAALQSRHPRAELSLVDIEPPDGYGLVTSGDLDVLITHRYPGVAQVPHPGLERRVLLEDPLRLAVPADHRLARKAAPRGLDLTRLSDETWISGAPGIPNRACLETLARQADIAPRVAYESADYHVILALVDAGLGIALVPQSILAAADGRRVAVHGLRGYRPAREISIVHRRRPTALVRELVTDLHTTATGVGER</sequence>
<keyword evidence="2" id="KW-0805">Transcription regulation</keyword>
<gene>
    <name evidence="7" type="ORF">KO481_33215</name>
</gene>
<name>A0ABS6B8B3_9NOCA</name>
<evidence type="ECO:0000256" key="2">
    <source>
        <dbReference type="ARBA" id="ARBA00023015"/>
    </source>
</evidence>
<dbReference type="EMBL" id="JAHKNI010000014">
    <property type="protein sequence ID" value="MBU3066368.1"/>
    <property type="molecule type" value="Genomic_DNA"/>
</dbReference>
<dbReference type="PANTHER" id="PTHR30346">
    <property type="entry name" value="TRANSCRIPTIONAL DUAL REGULATOR HCAR-RELATED"/>
    <property type="match status" value="1"/>
</dbReference>
<dbReference type="InterPro" id="IPR036388">
    <property type="entry name" value="WH-like_DNA-bd_sf"/>
</dbReference>
<dbReference type="PANTHER" id="PTHR30346:SF29">
    <property type="entry name" value="LYSR SUBSTRATE-BINDING"/>
    <property type="match status" value="1"/>
</dbReference>
<dbReference type="PROSITE" id="PS50931">
    <property type="entry name" value="HTH_LYSR"/>
    <property type="match status" value="1"/>
</dbReference>
<dbReference type="InterPro" id="IPR036390">
    <property type="entry name" value="WH_DNA-bd_sf"/>
</dbReference>
<evidence type="ECO:0000313" key="7">
    <source>
        <dbReference type="EMBL" id="MBU3066368.1"/>
    </source>
</evidence>
<dbReference type="InterPro" id="IPR005119">
    <property type="entry name" value="LysR_subst-bd"/>
</dbReference>
<protein>
    <submittedName>
        <fullName evidence="7">LysR family transcriptional regulator</fullName>
    </submittedName>
</protein>
<keyword evidence="8" id="KW-1185">Reference proteome</keyword>
<dbReference type="Gene3D" id="1.10.10.10">
    <property type="entry name" value="Winged helix-like DNA-binding domain superfamily/Winged helix DNA-binding domain"/>
    <property type="match status" value="1"/>
</dbReference>
<evidence type="ECO:0000256" key="3">
    <source>
        <dbReference type="ARBA" id="ARBA00023125"/>
    </source>
</evidence>
<reference evidence="7 8" key="1">
    <citation type="submission" date="2021-06" db="EMBL/GenBank/DDBJ databases">
        <title>Actinomycetes sequencing.</title>
        <authorList>
            <person name="Shan Q."/>
        </authorList>
    </citation>
    <scope>NUCLEOTIDE SEQUENCE [LARGE SCALE GENOMIC DNA]</scope>
    <source>
        <strain evidence="7 8">NEAU-G5</strain>
    </source>
</reference>
<feature type="domain" description="HTH lysR-type" evidence="6">
    <location>
        <begin position="5"/>
        <end position="62"/>
    </location>
</feature>
<dbReference type="Proteomes" id="UP000733379">
    <property type="component" value="Unassembled WGS sequence"/>
</dbReference>
<evidence type="ECO:0000256" key="1">
    <source>
        <dbReference type="ARBA" id="ARBA00009437"/>
    </source>
</evidence>
<dbReference type="Pfam" id="PF00126">
    <property type="entry name" value="HTH_1"/>
    <property type="match status" value="1"/>
</dbReference>
<keyword evidence="5" id="KW-0804">Transcription</keyword>
<evidence type="ECO:0000256" key="4">
    <source>
        <dbReference type="ARBA" id="ARBA00023159"/>
    </source>
</evidence>
<evidence type="ECO:0000259" key="6">
    <source>
        <dbReference type="PROSITE" id="PS50931"/>
    </source>
</evidence>
<dbReference type="InterPro" id="IPR000847">
    <property type="entry name" value="LysR_HTH_N"/>
</dbReference>
<evidence type="ECO:0000313" key="8">
    <source>
        <dbReference type="Proteomes" id="UP000733379"/>
    </source>
</evidence>
<organism evidence="7 8">
    <name type="scientific">Nocardia albiluteola</name>
    <dbReference type="NCBI Taxonomy" id="2842303"/>
    <lineage>
        <taxon>Bacteria</taxon>
        <taxon>Bacillati</taxon>
        <taxon>Actinomycetota</taxon>
        <taxon>Actinomycetes</taxon>
        <taxon>Mycobacteriales</taxon>
        <taxon>Nocardiaceae</taxon>
        <taxon>Nocardia</taxon>
    </lineage>
</organism>
<dbReference type="RefSeq" id="WP_215922443.1">
    <property type="nucleotide sequence ID" value="NZ_JAHKNI010000014.1"/>
</dbReference>
<keyword evidence="4" id="KW-0010">Activator</keyword>
<comment type="caution">
    <text evidence="7">The sequence shown here is derived from an EMBL/GenBank/DDBJ whole genome shotgun (WGS) entry which is preliminary data.</text>
</comment>
<comment type="similarity">
    <text evidence="1">Belongs to the LysR transcriptional regulatory family.</text>
</comment>
<dbReference type="SUPFAM" id="SSF46785">
    <property type="entry name" value="Winged helix' DNA-binding domain"/>
    <property type="match status" value="1"/>
</dbReference>
<proteinExistence type="inferred from homology"/>
<evidence type="ECO:0000256" key="5">
    <source>
        <dbReference type="ARBA" id="ARBA00023163"/>
    </source>
</evidence>
<dbReference type="Gene3D" id="3.40.190.10">
    <property type="entry name" value="Periplasmic binding protein-like II"/>
    <property type="match status" value="2"/>
</dbReference>